<sequence length="178" mass="19192">MDDATFSIDFAAAYAILAILLACAFFTATNLISAMYSASYADDLEPLAESLGDTLLRSPGEPDGWYIDPSAARNASIIGLSAGDPNVLSAYKLEGLYFYNASGLKEALGLVDESGLYGLRIEIESFDGVVYRTAGYPLPPDTKDVCVSSRIATIKEEDGTYRDACVTLYLWRKHVGAM</sequence>
<feature type="transmembrane region" description="Helical" evidence="1">
    <location>
        <begin position="12"/>
        <end position="32"/>
    </location>
</feature>
<evidence type="ECO:0000256" key="1">
    <source>
        <dbReference type="SAM" id="Phobius"/>
    </source>
</evidence>
<reference evidence="2 3" key="1">
    <citation type="journal article" date="2012" name="J. Bacteriol.">
        <title>Complete genome sequence of a thermophilic methanogen, Methanocella conradii HZ254, isolated from Chinese rice field soil.</title>
        <authorList>
            <person name="Lu Z."/>
            <person name="Lu Y."/>
        </authorList>
    </citation>
    <scope>NUCLEOTIDE SEQUENCE [LARGE SCALE GENOMIC DNA]</scope>
    <source>
        <strain evidence="3">DSM 24694 / JCM 17849 / CGMCC 1.5162 / HZ254</strain>
    </source>
</reference>
<evidence type="ECO:0000313" key="2">
    <source>
        <dbReference type="EMBL" id="AFC98810.1"/>
    </source>
</evidence>
<dbReference type="OrthoDB" id="85914at2157"/>
<dbReference type="STRING" id="1041930.Mtc_0035"/>
<accession>H8I5B6</accession>
<organism evidence="2 3">
    <name type="scientific">Methanocella conradii (strain DSM 24694 / JCM 17849 / CGMCC 1.5162 / HZ254)</name>
    <dbReference type="NCBI Taxonomy" id="1041930"/>
    <lineage>
        <taxon>Archaea</taxon>
        <taxon>Methanobacteriati</taxon>
        <taxon>Methanobacteriota</taxon>
        <taxon>Stenosarchaea group</taxon>
        <taxon>Methanomicrobia</taxon>
        <taxon>Methanocellales</taxon>
        <taxon>Methanocellaceae</taxon>
        <taxon>Methanocella</taxon>
    </lineage>
</organism>
<proteinExistence type="predicted"/>
<evidence type="ECO:0000313" key="3">
    <source>
        <dbReference type="Proteomes" id="UP000005233"/>
    </source>
</evidence>
<dbReference type="GeneID" id="11970794"/>
<dbReference type="HOGENOM" id="CLU_1507374_0_0_2"/>
<gene>
    <name evidence="2" type="ordered locus">Mtc_0035</name>
</gene>
<protein>
    <submittedName>
        <fullName evidence="2">Uncharacterized protein</fullName>
    </submittedName>
</protein>
<dbReference type="AlphaFoldDB" id="H8I5B6"/>
<name>H8I5B6_METCZ</name>
<keyword evidence="1" id="KW-0472">Membrane</keyword>
<dbReference type="RefSeq" id="WP_014404649.1">
    <property type="nucleotide sequence ID" value="NC_017034.1"/>
</dbReference>
<keyword evidence="3" id="KW-1185">Reference proteome</keyword>
<keyword evidence="1" id="KW-0812">Transmembrane</keyword>
<dbReference type="KEGG" id="mez:Mtc_0035"/>
<dbReference type="EMBL" id="CP003243">
    <property type="protein sequence ID" value="AFC98810.1"/>
    <property type="molecule type" value="Genomic_DNA"/>
</dbReference>
<keyword evidence="1" id="KW-1133">Transmembrane helix</keyword>
<dbReference type="eggNOG" id="arCOG07613">
    <property type="taxonomic scope" value="Archaea"/>
</dbReference>
<dbReference type="Proteomes" id="UP000005233">
    <property type="component" value="Chromosome"/>
</dbReference>